<feature type="region of interest" description="Disordered" evidence="1">
    <location>
        <begin position="106"/>
        <end position="125"/>
    </location>
</feature>
<feature type="chain" id="PRO_5042198592" evidence="2">
    <location>
        <begin position="24"/>
        <end position="695"/>
    </location>
</feature>
<protein>
    <submittedName>
        <fullName evidence="3">Uncharacterized protein</fullName>
    </submittedName>
</protein>
<evidence type="ECO:0000313" key="3">
    <source>
        <dbReference type="EMBL" id="KAI9554565.1"/>
    </source>
</evidence>
<dbReference type="AlphaFoldDB" id="A0AAD5PTG2"/>
<keyword evidence="2" id="KW-0732">Signal</keyword>
<feature type="region of interest" description="Disordered" evidence="1">
    <location>
        <begin position="217"/>
        <end position="631"/>
    </location>
</feature>
<sequence>MKLQGLFKFAGPILLTLLAMALAHNRMDVKTEHLVTHDEQGQYIGYRQSKWLEKFKRPKPPKSHYGKPKAYFKAPKPQYGAPVTTHYTPPQASYYENPYKSQYPAQPSYVPSAARPPQVNYFQNPLPYNQPQAVYRTPASNPSHPSFSQPEVQNNPAVPVYQEPVNSNPTQPPLNYVPSQPVSPASAVYTPPVNTNPTQPLFGPSGLVNDAVPSEAEDYRNQIHPSSEPTPDYVPSHPVNPTPTAYVPPVTHNQQEPHNHPEPAIVTPLKDYKEQINNNPPQFAVSHQEPLNDPTVQDYRAPENEESQQYSLDHVPSEPVNPSVYQLPVENNPGQLPFSHPEPVNNSPLSNFEELANNNPLQSSYSQPEPVNQPQPSYEHREPTNNSPQGLGEHVIDNPPQPPHGHHEFANSPPTPHRPQPPHIHQEFVNSPQPPHSPQPVHSPQQAHIHQEFANSPQLPHSPPVPHSPQPPHSHPDVANNQPISGHSEKVNNNLPQPFHAHQEAIPNHPRPSSHGHSNPNNTPSPVHENPSQSFYSQQGPVNNPPPSHFAASIKNNPPQASLDYIPSNPSHNHEGTAFNQPHAVQELQQPAHTEAPHSTPKPLSHNGPAQDSFFPTEATSQHPTTSSPVVPMEHQASLNFPNSPFSTNVEEEISPLFYNEFRKSERNQQDPDAGFFEFGIFPKSNSFFLQNYRG</sequence>
<name>A0AAD5PTG2_9CRUS</name>
<organism evidence="3 4">
    <name type="scientific">Daphnia sinensis</name>
    <dbReference type="NCBI Taxonomy" id="1820382"/>
    <lineage>
        <taxon>Eukaryota</taxon>
        <taxon>Metazoa</taxon>
        <taxon>Ecdysozoa</taxon>
        <taxon>Arthropoda</taxon>
        <taxon>Crustacea</taxon>
        <taxon>Branchiopoda</taxon>
        <taxon>Diplostraca</taxon>
        <taxon>Cladocera</taxon>
        <taxon>Anomopoda</taxon>
        <taxon>Daphniidae</taxon>
        <taxon>Daphnia</taxon>
        <taxon>Daphnia similis group</taxon>
    </lineage>
</organism>
<feature type="compositionally biased region" description="Low complexity" evidence="1">
    <location>
        <begin position="439"/>
        <end position="448"/>
    </location>
</feature>
<comment type="caution">
    <text evidence="3">The sequence shown here is derived from an EMBL/GenBank/DDBJ whole genome shotgun (WGS) entry which is preliminary data.</text>
</comment>
<feature type="compositionally biased region" description="Pro residues" evidence="1">
    <location>
        <begin position="460"/>
        <end position="473"/>
    </location>
</feature>
<evidence type="ECO:0000256" key="2">
    <source>
        <dbReference type="SAM" id="SignalP"/>
    </source>
</evidence>
<proteinExistence type="predicted"/>
<dbReference type="Proteomes" id="UP000820818">
    <property type="component" value="Linkage Group LG8"/>
</dbReference>
<keyword evidence="4" id="KW-1185">Reference proteome</keyword>
<feature type="compositionally biased region" description="Polar residues" evidence="1">
    <location>
        <begin position="344"/>
        <end position="376"/>
    </location>
</feature>
<accession>A0AAD5PTG2</accession>
<evidence type="ECO:0000256" key="1">
    <source>
        <dbReference type="SAM" id="MobiDB-lite"/>
    </source>
</evidence>
<feature type="compositionally biased region" description="Polar residues" evidence="1">
    <location>
        <begin position="479"/>
        <end position="496"/>
    </location>
</feature>
<feature type="compositionally biased region" description="Polar residues" evidence="1">
    <location>
        <begin position="515"/>
        <end position="542"/>
    </location>
</feature>
<feature type="signal peptide" evidence="2">
    <location>
        <begin position="1"/>
        <end position="23"/>
    </location>
</feature>
<gene>
    <name evidence="3" type="ORF">GHT06_019838</name>
</gene>
<feature type="compositionally biased region" description="Polar residues" evidence="1">
    <location>
        <begin position="618"/>
        <end position="629"/>
    </location>
</feature>
<dbReference type="PRINTS" id="PR01217">
    <property type="entry name" value="PRICHEXTENSN"/>
</dbReference>
<reference evidence="3 4" key="1">
    <citation type="submission" date="2022-05" db="EMBL/GenBank/DDBJ databases">
        <title>A multi-omics perspective on studying reproductive biology in Daphnia sinensis.</title>
        <authorList>
            <person name="Jia J."/>
        </authorList>
    </citation>
    <scope>NUCLEOTIDE SEQUENCE [LARGE SCALE GENOMIC DNA]</scope>
    <source>
        <strain evidence="3 4">WSL</strain>
    </source>
</reference>
<feature type="compositionally biased region" description="Pro residues" evidence="1">
    <location>
        <begin position="413"/>
        <end position="422"/>
    </location>
</feature>
<evidence type="ECO:0000313" key="4">
    <source>
        <dbReference type="Proteomes" id="UP000820818"/>
    </source>
</evidence>
<dbReference type="EMBL" id="WJBH02000008">
    <property type="protein sequence ID" value="KAI9554565.1"/>
    <property type="molecule type" value="Genomic_DNA"/>
</dbReference>